<dbReference type="Gene3D" id="1.20.1280.50">
    <property type="match status" value="1"/>
</dbReference>
<reference evidence="4 5" key="1">
    <citation type="journal article" date="2019" name="Sci. Rep.">
        <title>A high-quality genome of Eragrostis curvula grass provides insights into Poaceae evolution and supports new strategies to enhance forage quality.</title>
        <authorList>
            <person name="Carballo J."/>
            <person name="Santos B.A.C.M."/>
            <person name="Zappacosta D."/>
            <person name="Garbus I."/>
            <person name="Selva J.P."/>
            <person name="Gallo C.A."/>
            <person name="Diaz A."/>
            <person name="Albertini E."/>
            <person name="Caccamo M."/>
            <person name="Echenique V."/>
        </authorList>
    </citation>
    <scope>NUCLEOTIDE SEQUENCE [LARGE SCALE GENOMIC DNA]</scope>
    <source>
        <strain evidence="5">cv. Victoria</strain>
        <tissue evidence="4">Leaf</tissue>
    </source>
</reference>
<evidence type="ECO:0000259" key="2">
    <source>
        <dbReference type="Pfam" id="PF00646"/>
    </source>
</evidence>
<evidence type="ECO:0000259" key="3">
    <source>
        <dbReference type="Pfam" id="PF03478"/>
    </source>
</evidence>
<accession>A0A5J9UTL0</accession>
<dbReference type="OrthoDB" id="694843at2759"/>
<feature type="region of interest" description="Disordered" evidence="1">
    <location>
        <begin position="383"/>
        <end position="413"/>
    </location>
</feature>
<dbReference type="InterPro" id="IPR001810">
    <property type="entry name" value="F-box_dom"/>
</dbReference>
<feature type="domain" description="KIB1-4 beta-propeller" evidence="3">
    <location>
        <begin position="144"/>
        <end position="284"/>
    </location>
</feature>
<feature type="domain" description="F-box" evidence="2">
    <location>
        <begin position="11"/>
        <end position="45"/>
    </location>
</feature>
<sequence>MATDAAAAVHWPDLPLDLLGDILRRLDVVTNYVRFHAVCKPWRDALLPASCRPVFLPWLLSRRDGSGHRKARYVFCSKSSRVAAGSEIDIHDPGWVVSVEDGAAARTTGAGSGSSMELPPYPDAMRLDDRERRPLYDDKIDSCSIAYHDGKIVQCRGRSWTIVPTNVVNVDSQQRFGYLSCVDAGKKFQSGYLVKSRGELLWIFVQVKTNCSFYINVISDLGSLPDAMVMSVYALQCEGDEPRWVERDSQSFTDRVFFLGRHGSFAVDAARFGIGGCAYFVDRRPLYVAVWSKSPLERSRVFKYTFHDEKTELVEQLPAAQWTDVACMWLTPKPAIASTEAATNYLRLHAVCSYWHDSLPPPERRPAFLPWLVAPRDAAGNRKARCVFSSKSSPTLRRRNQDMRPGQEMGGQR</sequence>
<proteinExistence type="predicted"/>
<gene>
    <name evidence="4" type="ORF">EJB05_28946</name>
</gene>
<organism evidence="4 5">
    <name type="scientific">Eragrostis curvula</name>
    <name type="common">weeping love grass</name>
    <dbReference type="NCBI Taxonomy" id="38414"/>
    <lineage>
        <taxon>Eukaryota</taxon>
        <taxon>Viridiplantae</taxon>
        <taxon>Streptophyta</taxon>
        <taxon>Embryophyta</taxon>
        <taxon>Tracheophyta</taxon>
        <taxon>Spermatophyta</taxon>
        <taxon>Magnoliopsida</taxon>
        <taxon>Liliopsida</taxon>
        <taxon>Poales</taxon>
        <taxon>Poaceae</taxon>
        <taxon>PACMAD clade</taxon>
        <taxon>Chloridoideae</taxon>
        <taxon>Eragrostideae</taxon>
        <taxon>Eragrostidinae</taxon>
        <taxon>Eragrostis</taxon>
    </lineage>
</organism>
<name>A0A5J9UTL0_9POAL</name>
<dbReference type="SUPFAM" id="SSF81383">
    <property type="entry name" value="F-box domain"/>
    <property type="match status" value="1"/>
</dbReference>
<dbReference type="PANTHER" id="PTHR33110:SF134">
    <property type="entry name" value="OS09G0565350 PROTEIN"/>
    <property type="match status" value="1"/>
</dbReference>
<dbReference type="InterPro" id="IPR005174">
    <property type="entry name" value="KIB1-4_b-propeller"/>
</dbReference>
<dbReference type="AlphaFoldDB" id="A0A5J9UTL0"/>
<feature type="non-terminal residue" evidence="4">
    <location>
        <position position="1"/>
    </location>
</feature>
<dbReference type="Pfam" id="PF03478">
    <property type="entry name" value="Beta-prop_KIB1-4"/>
    <property type="match status" value="1"/>
</dbReference>
<dbReference type="InterPro" id="IPR036047">
    <property type="entry name" value="F-box-like_dom_sf"/>
</dbReference>
<dbReference type="Pfam" id="PF00646">
    <property type="entry name" value="F-box"/>
    <property type="match status" value="1"/>
</dbReference>
<evidence type="ECO:0000313" key="4">
    <source>
        <dbReference type="EMBL" id="TVU26400.1"/>
    </source>
</evidence>
<evidence type="ECO:0000256" key="1">
    <source>
        <dbReference type="SAM" id="MobiDB-lite"/>
    </source>
</evidence>
<comment type="caution">
    <text evidence="4">The sequence shown here is derived from an EMBL/GenBank/DDBJ whole genome shotgun (WGS) entry which is preliminary data.</text>
</comment>
<evidence type="ECO:0000313" key="5">
    <source>
        <dbReference type="Proteomes" id="UP000324897"/>
    </source>
</evidence>
<dbReference type="PANTHER" id="PTHR33110">
    <property type="entry name" value="F-BOX/KELCH-REPEAT PROTEIN-RELATED"/>
    <property type="match status" value="1"/>
</dbReference>
<dbReference type="EMBL" id="RWGY01000013">
    <property type="protein sequence ID" value="TVU26400.1"/>
    <property type="molecule type" value="Genomic_DNA"/>
</dbReference>
<dbReference type="Gramene" id="TVU26400">
    <property type="protein sequence ID" value="TVU26400"/>
    <property type="gene ID" value="EJB05_28946"/>
</dbReference>
<dbReference type="Proteomes" id="UP000324897">
    <property type="component" value="Chromosome 2"/>
</dbReference>
<evidence type="ECO:0008006" key="6">
    <source>
        <dbReference type="Google" id="ProtNLM"/>
    </source>
</evidence>
<protein>
    <recommendedName>
        <fullName evidence="6">DUF295 domain-containing protein</fullName>
    </recommendedName>
</protein>
<keyword evidence="5" id="KW-1185">Reference proteome</keyword>